<sequence>MQANGDGDGGQPQQPAGSGGPSAPGPALQEQIDRMVRQRLEQAFNGVFGRLLQTTERAASLAESQAAAAKADNIMKAVKVETWRPQSRDEELRTWREWWFQFSTWIIANDQAYEQDFADIDPDKAVEHAFLPDAQASKNGLEAIHGTEREGEKPGNDEAPCW</sequence>
<reference evidence="2" key="1">
    <citation type="submission" date="2021-02" db="EMBL/GenBank/DDBJ databases">
        <authorList>
            <person name="Dougan E. K."/>
            <person name="Rhodes N."/>
            <person name="Thang M."/>
            <person name="Chan C."/>
        </authorList>
    </citation>
    <scope>NUCLEOTIDE SEQUENCE</scope>
</reference>
<dbReference type="EMBL" id="CAJNDS010000841">
    <property type="protein sequence ID" value="CAE7237050.1"/>
    <property type="molecule type" value="Genomic_DNA"/>
</dbReference>
<dbReference type="Proteomes" id="UP000604046">
    <property type="component" value="Unassembled WGS sequence"/>
</dbReference>
<organism evidence="2 3">
    <name type="scientific">Symbiodinium natans</name>
    <dbReference type="NCBI Taxonomy" id="878477"/>
    <lineage>
        <taxon>Eukaryota</taxon>
        <taxon>Sar</taxon>
        <taxon>Alveolata</taxon>
        <taxon>Dinophyceae</taxon>
        <taxon>Suessiales</taxon>
        <taxon>Symbiodiniaceae</taxon>
        <taxon>Symbiodinium</taxon>
    </lineage>
</organism>
<accession>A0A812KW09</accession>
<dbReference type="OrthoDB" id="444215at2759"/>
<proteinExistence type="predicted"/>
<feature type="non-terminal residue" evidence="2">
    <location>
        <position position="162"/>
    </location>
</feature>
<name>A0A812KW09_9DINO</name>
<keyword evidence="3" id="KW-1185">Reference proteome</keyword>
<evidence type="ECO:0000313" key="3">
    <source>
        <dbReference type="Proteomes" id="UP000604046"/>
    </source>
</evidence>
<comment type="caution">
    <text evidence="2">The sequence shown here is derived from an EMBL/GenBank/DDBJ whole genome shotgun (WGS) entry which is preliminary data.</text>
</comment>
<feature type="region of interest" description="Disordered" evidence="1">
    <location>
        <begin position="1"/>
        <end position="30"/>
    </location>
</feature>
<feature type="region of interest" description="Disordered" evidence="1">
    <location>
        <begin position="137"/>
        <end position="162"/>
    </location>
</feature>
<feature type="compositionally biased region" description="Basic and acidic residues" evidence="1">
    <location>
        <begin position="145"/>
        <end position="156"/>
    </location>
</feature>
<protein>
    <submittedName>
        <fullName evidence="2">Uncharacterized protein</fullName>
    </submittedName>
</protein>
<dbReference type="AlphaFoldDB" id="A0A812KW09"/>
<evidence type="ECO:0000256" key="1">
    <source>
        <dbReference type="SAM" id="MobiDB-lite"/>
    </source>
</evidence>
<evidence type="ECO:0000313" key="2">
    <source>
        <dbReference type="EMBL" id="CAE7237050.1"/>
    </source>
</evidence>
<gene>
    <name evidence="2" type="ORF">SNAT2548_LOCUS10267</name>
</gene>
<feature type="compositionally biased region" description="Gly residues" evidence="1">
    <location>
        <begin position="1"/>
        <end position="10"/>
    </location>
</feature>